<feature type="transmembrane region" description="Helical" evidence="8">
    <location>
        <begin position="259"/>
        <end position="281"/>
    </location>
</feature>
<organism evidence="9 10">
    <name type="scientific">Populus alba x Populus x berolinensis</name>
    <dbReference type="NCBI Taxonomy" id="444605"/>
    <lineage>
        <taxon>Eukaryota</taxon>
        <taxon>Viridiplantae</taxon>
        <taxon>Streptophyta</taxon>
        <taxon>Embryophyta</taxon>
        <taxon>Tracheophyta</taxon>
        <taxon>Spermatophyta</taxon>
        <taxon>Magnoliopsida</taxon>
        <taxon>eudicotyledons</taxon>
        <taxon>Gunneridae</taxon>
        <taxon>Pentapetalae</taxon>
        <taxon>rosids</taxon>
        <taxon>fabids</taxon>
        <taxon>Malpighiales</taxon>
        <taxon>Salicaceae</taxon>
        <taxon>Saliceae</taxon>
        <taxon>Populus</taxon>
    </lineage>
</organism>
<dbReference type="PANTHER" id="PTHR13301">
    <property type="entry name" value="X-BOX TRANSCRIPTION FACTOR-RELATED"/>
    <property type="match status" value="1"/>
</dbReference>
<dbReference type="Gene3D" id="3.90.550.10">
    <property type="entry name" value="Spore Coat Polysaccharide Biosynthesis Protein SpsA, Chain A"/>
    <property type="match status" value="1"/>
</dbReference>
<dbReference type="Proteomes" id="UP001164929">
    <property type="component" value="Chromosome 6"/>
</dbReference>
<evidence type="ECO:0000313" key="10">
    <source>
        <dbReference type="Proteomes" id="UP001164929"/>
    </source>
</evidence>
<dbReference type="EMBL" id="JAQIZT010000006">
    <property type="protein sequence ID" value="KAJ6991854.1"/>
    <property type="molecule type" value="Genomic_DNA"/>
</dbReference>
<evidence type="ECO:0000256" key="7">
    <source>
        <dbReference type="ARBA" id="ARBA00023316"/>
    </source>
</evidence>
<feature type="transmembrane region" description="Helical" evidence="8">
    <location>
        <begin position="301"/>
        <end position="321"/>
    </location>
</feature>
<dbReference type="GO" id="GO:0012505">
    <property type="term" value="C:endomembrane system"/>
    <property type="evidence" value="ECO:0007669"/>
    <property type="project" value="UniProtKB-SubCell"/>
</dbReference>
<reference evidence="9" key="1">
    <citation type="journal article" date="2023" name="Mol. Ecol. Resour.">
        <title>Chromosome-level genome assembly of a triploid poplar Populus alba 'Berolinensis'.</title>
        <authorList>
            <person name="Chen S."/>
            <person name="Yu Y."/>
            <person name="Wang X."/>
            <person name="Wang S."/>
            <person name="Zhang T."/>
            <person name="Zhou Y."/>
            <person name="He R."/>
            <person name="Meng N."/>
            <person name="Wang Y."/>
            <person name="Liu W."/>
            <person name="Liu Z."/>
            <person name="Liu J."/>
            <person name="Guo Q."/>
            <person name="Huang H."/>
            <person name="Sederoff R.R."/>
            <person name="Wang G."/>
            <person name="Qu G."/>
            <person name="Chen S."/>
        </authorList>
    </citation>
    <scope>NUCLEOTIDE SEQUENCE</scope>
    <source>
        <strain evidence="9">SC-2020</strain>
    </source>
</reference>
<gene>
    <name evidence="9" type="ORF">NC653_015260</name>
</gene>
<keyword evidence="3" id="KW-0808">Transferase</keyword>
<feature type="transmembrane region" description="Helical" evidence="8">
    <location>
        <begin position="333"/>
        <end position="354"/>
    </location>
</feature>
<comment type="caution">
    <text evidence="9">The sequence shown here is derived from an EMBL/GenBank/DDBJ whole genome shotgun (WGS) entry which is preliminary data.</text>
</comment>
<sequence length="379" mass="43502">MFFAELWFSFYWFITHLVRWNPIFRYTFKDRLSQRVSLRISNGPITLNVDCDMYSNNSSSLRDALCFFMDEEKGHEIGYVQYPQSMMNVTKNDLYGNSLNVIFKMEFPGIDANGGPMYIGTGCFHLRVNLCERKHCNEHKVDWKRVADIKIEGNARDLEEECKVLASCAYEENTQWGIEVGLKYGCLLKDGMTGSSIRCRGWRSVYFNPERKGFLGLAPTTLLQTLVQQERWSGGELQILLSRHGPFFDGYKNIPLKLLLSYCIYFLWAANCFPTLYYVVVPSLCLLRGISLFPKFGVPSPTFNIFATLALLNIFSFIGGIKMVISDVENKVLDLFTSQIVLSGLIVLINLPVYEGLFFRKDSGRIPNSVTYKSLIRFL</sequence>
<evidence type="ECO:0000256" key="1">
    <source>
        <dbReference type="ARBA" id="ARBA00004127"/>
    </source>
</evidence>
<protein>
    <submittedName>
        <fullName evidence="9">Uncharacterized protein</fullName>
    </submittedName>
</protein>
<evidence type="ECO:0000313" key="9">
    <source>
        <dbReference type="EMBL" id="KAJ6991854.1"/>
    </source>
</evidence>
<dbReference type="GO" id="GO:0071555">
    <property type="term" value="P:cell wall organization"/>
    <property type="evidence" value="ECO:0007669"/>
    <property type="project" value="UniProtKB-KW"/>
</dbReference>
<evidence type="ECO:0000256" key="6">
    <source>
        <dbReference type="ARBA" id="ARBA00023136"/>
    </source>
</evidence>
<keyword evidence="6 8" id="KW-0472">Membrane</keyword>
<keyword evidence="7" id="KW-0961">Cell wall biogenesis/degradation</keyword>
<evidence type="ECO:0000256" key="8">
    <source>
        <dbReference type="SAM" id="Phobius"/>
    </source>
</evidence>
<keyword evidence="10" id="KW-1185">Reference proteome</keyword>
<name>A0AAD6QKB3_9ROSI</name>
<dbReference type="GO" id="GO:0016760">
    <property type="term" value="F:cellulose synthase (UDP-forming) activity"/>
    <property type="evidence" value="ECO:0007669"/>
    <property type="project" value="InterPro"/>
</dbReference>
<dbReference type="GO" id="GO:0030244">
    <property type="term" value="P:cellulose biosynthetic process"/>
    <property type="evidence" value="ECO:0007669"/>
    <property type="project" value="InterPro"/>
</dbReference>
<dbReference type="Pfam" id="PF03552">
    <property type="entry name" value="Cellulose_synt"/>
    <property type="match status" value="2"/>
</dbReference>
<keyword evidence="5 8" id="KW-1133">Transmembrane helix</keyword>
<evidence type="ECO:0000256" key="4">
    <source>
        <dbReference type="ARBA" id="ARBA00022692"/>
    </source>
</evidence>
<evidence type="ECO:0000256" key="3">
    <source>
        <dbReference type="ARBA" id="ARBA00022679"/>
    </source>
</evidence>
<keyword evidence="2" id="KW-0328">Glycosyltransferase</keyword>
<evidence type="ECO:0000256" key="2">
    <source>
        <dbReference type="ARBA" id="ARBA00022676"/>
    </source>
</evidence>
<comment type="subcellular location">
    <subcellularLocation>
        <location evidence="1">Endomembrane system</location>
        <topology evidence="1">Multi-pass membrane protein</topology>
    </subcellularLocation>
</comment>
<dbReference type="InterPro" id="IPR005150">
    <property type="entry name" value="Cellulose_synth"/>
</dbReference>
<evidence type="ECO:0000256" key="5">
    <source>
        <dbReference type="ARBA" id="ARBA00022989"/>
    </source>
</evidence>
<accession>A0AAD6QKB3</accession>
<dbReference type="GO" id="GO:0016020">
    <property type="term" value="C:membrane"/>
    <property type="evidence" value="ECO:0007669"/>
    <property type="project" value="InterPro"/>
</dbReference>
<proteinExistence type="predicted"/>
<dbReference type="AlphaFoldDB" id="A0AAD6QKB3"/>
<keyword evidence="4 8" id="KW-0812">Transmembrane</keyword>
<dbReference type="InterPro" id="IPR029044">
    <property type="entry name" value="Nucleotide-diphossugar_trans"/>
</dbReference>